<proteinExistence type="predicted"/>
<dbReference type="InterPro" id="IPR033181">
    <property type="entry name" value="Mic26_fungi"/>
</dbReference>
<evidence type="ECO:0000256" key="1">
    <source>
        <dbReference type="RuleBase" id="RU363021"/>
    </source>
</evidence>
<sequence length="240" mass="27240">MLSSIVKSSIFITSSSLLYVSSRGNNTVKCESKRTFYNDDTDIIAAVGKPTEPQVPKLLQEEQSVESFLESKIKVAREELYKYLELSKNVYIDKSEQYFDTEREIFSTVSSLHDRREEFFPNALYVLTGGLFGSVLARKRNILFRFISPVVCGLVSFKIFFPKTFGNVFGYLDAAEKKNLPDVYSTQTELINKAEELVKQTSQTAESSSKEVSSFFDRARKTVGEYTGLNVDQVVSEKKK</sequence>
<accession>A0AAV5R3Q6</accession>
<keyword evidence="1" id="KW-0496">Mitochondrion</keyword>
<name>A0AAV5R3Q6_PICKL</name>
<keyword evidence="3" id="KW-1185">Reference proteome</keyword>
<dbReference type="AlphaFoldDB" id="A0AAV5R3Q6"/>
<reference evidence="2 3" key="1">
    <citation type="journal article" date="2023" name="Elife">
        <title>Identification of key yeast species and microbe-microbe interactions impacting larval growth of Drosophila in the wild.</title>
        <authorList>
            <person name="Mure A."/>
            <person name="Sugiura Y."/>
            <person name="Maeda R."/>
            <person name="Honda K."/>
            <person name="Sakurai N."/>
            <person name="Takahashi Y."/>
            <person name="Watada M."/>
            <person name="Katoh T."/>
            <person name="Gotoh A."/>
            <person name="Gotoh Y."/>
            <person name="Taniguchi I."/>
            <person name="Nakamura K."/>
            <person name="Hayashi T."/>
            <person name="Katayama T."/>
            <person name="Uemura T."/>
            <person name="Hattori Y."/>
        </authorList>
    </citation>
    <scope>NUCLEOTIDE SEQUENCE [LARGE SCALE GENOMIC DNA]</scope>
    <source>
        <strain evidence="2 3">PK-24</strain>
    </source>
</reference>
<comment type="subunit">
    <text evidence="1">Component of the mitochondrial contact site and cristae organizing system (MICOS) complex.</text>
</comment>
<dbReference type="InterPro" id="IPR019166">
    <property type="entry name" value="MIC26/MIC27"/>
</dbReference>
<gene>
    <name evidence="2" type="ORF">DAPK24_024080</name>
</gene>
<evidence type="ECO:0000313" key="2">
    <source>
        <dbReference type="EMBL" id="GMM45833.1"/>
    </source>
</evidence>
<dbReference type="GO" id="GO:0061617">
    <property type="term" value="C:MICOS complex"/>
    <property type="evidence" value="ECO:0007669"/>
    <property type="project" value="UniProtKB-UniRule"/>
</dbReference>
<dbReference type="GO" id="GO:0044284">
    <property type="term" value="C:mitochondrial crista junction"/>
    <property type="evidence" value="ECO:0007669"/>
    <property type="project" value="TreeGrafter"/>
</dbReference>
<dbReference type="EMBL" id="BTGB01000003">
    <property type="protein sequence ID" value="GMM45833.1"/>
    <property type="molecule type" value="Genomic_DNA"/>
</dbReference>
<keyword evidence="1" id="KW-0472">Membrane</keyword>
<organism evidence="2 3">
    <name type="scientific">Pichia kluyveri</name>
    <name type="common">Yeast</name>
    <dbReference type="NCBI Taxonomy" id="36015"/>
    <lineage>
        <taxon>Eukaryota</taxon>
        <taxon>Fungi</taxon>
        <taxon>Dikarya</taxon>
        <taxon>Ascomycota</taxon>
        <taxon>Saccharomycotina</taxon>
        <taxon>Pichiomycetes</taxon>
        <taxon>Pichiales</taxon>
        <taxon>Pichiaceae</taxon>
        <taxon>Pichia</taxon>
    </lineage>
</organism>
<comment type="caution">
    <text evidence="2">The sequence shown here is derived from an EMBL/GenBank/DDBJ whole genome shotgun (WGS) entry which is preliminary data.</text>
</comment>
<dbReference type="Pfam" id="PF09769">
    <property type="entry name" value="ApoO"/>
    <property type="match status" value="1"/>
</dbReference>
<comment type="function">
    <text evidence="1">Component of the MICOS complex, a large protein complex of the mitochondrial inner membrane that plays crucial roles in the maintenance of crista junctions, inner membrane architecture, and formation of contact sites to the outer membrane.</text>
</comment>
<dbReference type="PANTHER" id="PTHR28268">
    <property type="entry name" value="MICOS SUBUNIT MIC26"/>
    <property type="match status" value="1"/>
</dbReference>
<dbReference type="Proteomes" id="UP001378960">
    <property type="component" value="Unassembled WGS sequence"/>
</dbReference>
<evidence type="ECO:0000313" key="3">
    <source>
        <dbReference type="Proteomes" id="UP001378960"/>
    </source>
</evidence>
<dbReference type="PANTHER" id="PTHR28268:SF1">
    <property type="entry name" value="MICOS SUBUNIT MIC26"/>
    <property type="match status" value="1"/>
</dbReference>
<protein>
    <recommendedName>
        <fullName evidence="1">MICOS complex subunit</fullName>
    </recommendedName>
</protein>
<dbReference type="GO" id="GO:0042407">
    <property type="term" value="P:cristae formation"/>
    <property type="evidence" value="ECO:0007669"/>
    <property type="project" value="InterPro"/>
</dbReference>
<keyword evidence="1" id="KW-0999">Mitochondrion inner membrane</keyword>
<comment type="subcellular location">
    <subcellularLocation>
        <location evidence="1">Mitochondrion inner membrane</location>
    </subcellularLocation>
</comment>